<feature type="compositionally biased region" description="Low complexity" evidence="1">
    <location>
        <begin position="592"/>
        <end position="601"/>
    </location>
</feature>
<evidence type="ECO:0000259" key="2">
    <source>
        <dbReference type="PROSITE" id="PS50105"/>
    </source>
</evidence>
<feature type="region of interest" description="Disordered" evidence="1">
    <location>
        <begin position="177"/>
        <end position="215"/>
    </location>
</feature>
<feature type="region of interest" description="Disordered" evidence="1">
    <location>
        <begin position="59"/>
        <end position="122"/>
    </location>
</feature>
<dbReference type="Pfam" id="PF07647">
    <property type="entry name" value="SAM_2"/>
    <property type="match status" value="1"/>
</dbReference>
<dbReference type="InterPro" id="IPR013761">
    <property type="entry name" value="SAM/pointed_sf"/>
</dbReference>
<feature type="compositionally biased region" description="Basic residues" evidence="1">
    <location>
        <begin position="109"/>
        <end position="118"/>
    </location>
</feature>
<evidence type="ECO:0000256" key="1">
    <source>
        <dbReference type="SAM" id="MobiDB-lite"/>
    </source>
</evidence>
<proteinExistence type="predicted"/>
<dbReference type="VEuPathDB" id="VectorBase:AFUN2_013476"/>
<dbReference type="Gene3D" id="1.10.150.50">
    <property type="entry name" value="Transcription Factor, Ets-1"/>
    <property type="match status" value="1"/>
</dbReference>
<feature type="compositionally biased region" description="Basic and acidic residues" evidence="1">
    <location>
        <begin position="59"/>
        <end position="71"/>
    </location>
</feature>
<dbReference type="PANTHER" id="PTHR12247:SF138">
    <property type="entry name" value="POLYHOMEOTIC DISTAL, ISOFORM A-RELATED"/>
    <property type="match status" value="1"/>
</dbReference>
<dbReference type="AlphaFoldDB" id="A0A4Y0BI60"/>
<protein>
    <submittedName>
        <fullName evidence="3">SAM domain-containing protein</fullName>
    </submittedName>
</protein>
<dbReference type="CDD" id="cd09579">
    <property type="entry name" value="SAM_Samd7_11"/>
    <property type="match status" value="1"/>
</dbReference>
<name>A0A4Y0BI60_ANOFN</name>
<accession>A0A4Y0BI60</accession>
<dbReference type="SMART" id="SM00454">
    <property type="entry name" value="SAM"/>
    <property type="match status" value="1"/>
</dbReference>
<feature type="domain" description="SAM" evidence="2">
    <location>
        <begin position="726"/>
        <end position="772"/>
    </location>
</feature>
<organism evidence="3">
    <name type="scientific">Anopheles funestus</name>
    <name type="common">African malaria mosquito</name>
    <dbReference type="NCBI Taxonomy" id="62324"/>
    <lineage>
        <taxon>Eukaryota</taxon>
        <taxon>Metazoa</taxon>
        <taxon>Ecdysozoa</taxon>
        <taxon>Arthropoda</taxon>
        <taxon>Hexapoda</taxon>
        <taxon>Insecta</taxon>
        <taxon>Pterygota</taxon>
        <taxon>Neoptera</taxon>
        <taxon>Endopterygota</taxon>
        <taxon>Diptera</taxon>
        <taxon>Nematocera</taxon>
        <taxon>Culicoidea</taxon>
        <taxon>Culicidae</taxon>
        <taxon>Anophelinae</taxon>
        <taxon>Anopheles</taxon>
    </lineage>
</organism>
<feature type="compositionally biased region" description="Low complexity" evidence="1">
    <location>
        <begin position="416"/>
        <end position="430"/>
    </location>
</feature>
<reference evidence="3" key="1">
    <citation type="submission" date="2020-05" db="UniProtKB">
        <authorList>
            <consortium name="EnsemblMetazoa"/>
        </authorList>
    </citation>
    <scope>IDENTIFICATION</scope>
    <source>
        <strain evidence="3">FUMOZ</strain>
    </source>
</reference>
<dbReference type="PROSITE" id="PS50105">
    <property type="entry name" value="SAM_DOMAIN"/>
    <property type="match status" value="1"/>
</dbReference>
<evidence type="ECO:0000313" key="3">
    <source>
        <dbReference type="EnsemblMetazoa" id="AFUN020471-PA"/>
    </source>
</evidence>
<feature type="region of interest" description="Disordered" evidence="1">
    <location>
        <begin position="334"/>
        <end position="467"/>
    </location>
</feature>
<dbReference type="PANTHER" id="PTHR12247">
    <property type="entry name" value="POLYCOMB GROUP PROTEIN"/>
    <property type="match status" value="1"/>
</dbReference>
<feature type="compositionally biased region" description="Polar residues" evidence="1">
    <location>
        <begin position="684"/>
        <end position="705"/>
    </location>
</feature>
<dbReference type="GO" id="GO:0045892">
    <property type="term" value="P:negative regulation of DNA-templated transcription"/>
    <property type="evidence" value="ECO:0007669"/>
    <property type="project" value="TreeGrafter"/>
</dbReference>
<feature type="compositionally biased region" description="Polar residues" evidence="1">
    <location>
        <begin position="817"/>
        <end position="834"/>
    </location>
</feature>
<feature type="compositionally biased region" description="Low complexity" evidence="1">
    <location>
        <begin position="75"/>
        <end position="104"/>
    </location>
</feature>
<feature type="compositionally biased region" description="Low complexity" evidence="1">
    <location>
        <begin position="344"/>
        <end position="402"/>
    </location>
</feature>
<feature type="region of interest" description="Disordered" evidence="1">
    <location>
        <begin position="803"/>
        <end position="834"/>
    </location>
</feature>
<feature type="region of interest" description="Disordered" evidence="1">
    <location>
        <begin position="585"/>
        <end position="613"/>
    </location>
</feature>
<dbReference type="GO" id="GO:0035102">
    <property type="term" value="C:PRC1 complex"/>
    <property type="evidence" value="ECO:0007669"/>
    <property type="project" value="TreeGrafter"/>
</dbReference>
<feature type="compositionally biased region" description="Low complexity" evidence="1">
    <location>
        <begin position="451"/>
        <end position="467"/>
    </location>
</feature>
<feature type="compositionally biased region" description="Acidic residues" evidence="1">
    <location>
        <begin position="196"/>
        <end position="206"/>
    </location>
</feature>
<sequence>MREVDTSETSVVWPAWCYSGETTVNEDLPQRLVAAAAAAATAATTAVTSSPIVLLAQQEDHQRQNPRHQPEHQQASSNQSRSSSASSASVSSSPASSPHSRTSPLSRLERRRVKRKSITRTSLFSQPPVTSAIAAALEASAVAVPGSSPGGLLGLSANRRVAEALYDGRSIDGGNGALLLSNQHDRSSDDAQNEAVTDEEEVEEQENVIKPKKKKSVKNNRFSVIDTKLLQQYQQQRQTKLLTLDKMLSERIYDRKKYLNSPTGGSGGASTVGSSTSASAYYEKYRNGASGDSGESQLNLIKNGTGGGSSIGSLNGVSSSAHLSAIAASIISSSNGSNNGGGVSNNSDENGTLSLHGGSNSNSNQISSNKNGNNNNNNSNTNNNNISSGAIGIANSSNSSSIKSERFSPPNNDVQSMASRSRSVTPSSFSGTPPQTMHANDAGFASSISTGGLLPSPNSSSGVGNSVDRTEYQTRNYSDFMRSLAAKYNNNNNTNDVSNIKNSFLEPKMRLTQPKSYIERSLNSKKGSPLTSTQVPNPSIMTSLFSGLPFQTAVFPPLIDMSSTQALVTLARAAKDSEVQNILKADTGGGLKKSSSLSRGSSPPPATTIGSHHFPSPFGTGYLPRLLPNHHHLASFPSQSPALATSGPLKSPSRAPEPTALVSTFPLDLSASTPSGSKRIKLSPTPSRHQETSPAPSSTNSQPSADSLDLKPIRKCHARVEEISAWTVDNVCDFVASIDICAEYVQNFRDQSIDGAGLPLLTEEHLTNSLGMKLGPALKLRSMLAKKLGGPCPCALCSVPAPTPPARTNSSGSSSSKGDTTPTNRPPSNEGSIG</sequence>
<dbReference type="GO" id="GO:0003682">
    <property type="term" value="F:chromatin binding"/>
    <property type="evidence" value="ECO:0007669"/>
    <property type="project" value="TreeGrafter"/>
</dbReference>
<dbReference type="GO" id="GO:0042393">
    <property type="term" value="F:histone binding"/>
    <property type="evidence" value="ECO:0007669"/>
    <property type="project" value="TreeGrafter"/>
</dbReference>
<dbReference type="InterPro" id="IPR001660">
    <property type="entry name" value="SAM"/>
</dbReference>
<dbReference type="EnsemblMetazoa" id="AFUN020471-RA">
    <property type="protein sequence ID" value="AFUN020471-PA"/>
    <property type="gene ID" value="AFUN020471"/>
</dbReference>
<dbReference type="SUPFAM" id="SSF47769">
    <property type="entry name" value="SAM/Pointed domain"/>
    <property type="match status" value="1"/>
</dbReference>
<dbReference type="InterPro" id="IPR050548">
    <property type="entry name" value="PcG_chromatin_remod_factors"/>
</dbReference>
<dbReference type="VEuPathDB" id="VectorBase:AFUN020471"/>
<feature type="region of interest" description="Disordered" evidence="1">
    <location>
        <begin position="633"/>
        <end position="709"/>
    </location>
</feature>